<dbReference type="SUPFAM" id="SSF48403">
    <property type="entry name" value="Ankyrin repeat"/>
    <property type="match status" value="1"/>
</dbReference>
<dbReference type="Gene3D" id="1.25.40.20">
    <property type="entry name" value="Ankyrin repeat-containing domain"/>
    <property type="match status" value="2"/>
</dbReference>
<dbReference type="SMART" id="SM00248">
    <property type="entry name" value="ANK"/>
    <property type="match status" value="5"/>
</dbReference>
<evidence type="ECO:0000256" key="6">
    <source>
        <dbReference type="ARBA" id="ARBA00023136"/>
    </source>
</evidence>
<accession>A0ABM4UV45</accession>
<dbReference type="Pfam" id="PF13857">
    <property type="entry name" value="Ank_5"/>
    <property type="match status" value="1"/>
</dbReference>
<feature type="transmembrane region" description="Helical" evidence="9">
    <location>
        <begin position="422"/>
        <end position="440"/>
    </location>
</feature>
<dbReference type="RefSeq" id="XP_071911160.1">
    <property type="nucleotide sequence ID" value="XM_072055059.1"/>
</dbReference>
<gene>
    <name evidence="12" type="primary">LOC113694987</name>
</gene>
<dbReference type="GeneID" id="113694987"/>
<feature type="transmembrane region" description="Helical" evidence="9">
    <location>
        <begin position="347"/>
        <end position="369"/>
    </location>
</feature>
<dbReference type="PROSITE" id="PS50297">
    <property type="entry name" value="ANK_REP_REGION"/>
    <property type="match status" value="3"/>
</dbReference>
<keyword evidence="3" id="KW-0677">Repeat</keyword>
<dbReference type="InterPro" id="IPR002110">
    <property type="entry name" value="Ankyrin_rpt"/>
</dbReference>
<name>A0ABM4UV45_COFAR</name>
<feature type="repeat" description="ANK" evidence="7">
    <location>
        <begin position="176"/>
        <end position="197"/>
    </location>
</feature>
<comment type="subcellular location">
    <subcellularLocation>
        <location evidence="1">Membrane</location>
        <topology evidence="1">Multi-pass membrane protein</topology>
    </subcellularLocation>
</comment>
<dbReference type="InterPro" id="IPR026961">
    <property type="entry name" value="PGG_dom"/>
</dbReference>
<evidence type="ECO:0000256" key="1">
    <source>
        <dbReference type="ARBA" id="ARBA00004141"/>
    </source>
</evidence>
<evidence type="ECO:0000313" key="11">
    <source>
        <dbReference type="Proteomes" id="UP001652660"/>
    </source>
</evidence>
<keyword evidence="11" id="KW-1185">Reference proteome</keyword>
<sequence length="470" mass="52174">MEKRLSEAAAEGNVESLLQLLREDPLILDKTIVSCVSETPLHTASILGHVNFVKQLLSSKPELASELDSSCCSPLHLAAAKGHVEVVKELLKADSQVGSVRNLEGRTALHVAVAKGRVTVVAELVRVKPELTRVLTDRGETVLHLCVKYFRLEVLKLLATESVKKDSELVNWRDSDGNTILHTAVTKKQFEIVNLLLTMYPAEVNALNKYGITALDVLNQSPRDLRDMDIENSLRKAGALGAKDLLLITDDGLQDTLPQIAKKLSSKPSSSAQKPSPKHKHTDWLGRKRSALMVVASLLATTAFQACLTPPGGVWQDDYISDDKGNPVLESHIAGTSVMAYKAAKDYGIFMIFNTVAFLSSLSIILLLVSGLPLRRRRYMWFQMITVWIAITAQVGTYFITLRNMSPKSTRVQRMLKEVTEISVLTWLSLMGVVFLGNVARMNLWILRKYGYIKEKERASLAEEDDEELL</sequence>
<evidence type="ECO:0000259" key="10">
    <source>
        <dbReference type="Pfam" id="PF13962"/>
    </source>
</evidence>
<feature type="repeat" description="ANK" evidence="7">
    <location>
        <begin position="104"/>
        <end position="126"/>
    </location>
</feature>
<evidence type="ECO:0000256" key="7">
    <source>
        <dbReference type="PROSITE-ProRule" id="PRU00023"/>
    </source>
</evidence>
<dbReference type="PROSITE" id="PS50088">
    <property type="entry name" value="ANK_REPEAT"/>
    <property type="match status" value="3"/>
</dbReference>
<keyword evidence="2 9" id="KW-0812">Transmembrane</keyword>
<evidence type="ECO:0000256" key="4">
    <source>
        <dbReference type="ARBA" id="ARBA00022989"/>
    </source>
</evidence>
<keyword evidence="4 9" id="KW-1133">Transmembrane helix</keyword>
<dbReference type="InterPro" id="IPR036770">
    <property type="entry name" value="Ankyrin_rpt-contain_sf"/>
</dbReference>
<dbReference type="Pfam" id="PF13962">
    <property type="entry name" value="PGG"/>
    <property type="match status" value="1"/>
</dbReference>
<evidence type="ECO:0000256" key="9">
    <source>
        <dbReference type="SAM" id="Phobius"/>
    </source>
</evidence>
<keyword evidence="5 7" id="KW-0040">ANK repeat</keyword>
<dbReference type="Pfam" id="PF12796">
    <property type="entry name" value="Ank_2"/>
    <property type="match status" value="2"/>
</dbReference>
<reference evidence="12" key="1">
    <citation type="submission" date="2025-08" db="UniProtKB">
        <authorList>
            <consortium name="RefSeq"/>
        </authorList>
    </citation>
    <scope>IDENTIFICATION</scope>
    <source>
        <tissue evidence="12">Leaves</tissue>
    </source>
</reference>
<protein>
    <recommendedName>
        <fullName evidence="10">PGG domain-containing protein</fullName>
    </recommendedName>
</protein>
<feature type="transmembrane region" description="Helical" evidence="9">
    <location>
        <begin position="381"/>
        <end position="402"/>
    </location>
</feature>
<dbReference type="Proteomes" id="UP001652660">
    <property type="component" value="Chromosome 6e"/>
</dbReference>
<evidence type="ECO:0000256" key="5">
    <source>
        <dbReference type="ARBA" id="ARBA00023043"/>
    </source>
</evidence>
<dbReference type="PANTHER" id="PTHR24186">
    <property type="entry name" value="PROTEIN PHOSPHATASE 1 REGULATORY SUBUNIT"/>
    <property type="match status" value="1"/>
</dbReference>
<feature type="domain" description="PGG" evidence="10">
    <location>
        <begin position="283"/>
        <end position="401"/>
    </location>
</feature>
<evidence type="ECO:0000256" key="2">
    <source>
        <dbReference type="ARBA" id="ARBA00022692"/>
    </source>
</evidence>
<evidence type="ECO:0000313" key="12">
    <source>
        <dbReference type="RefSeq" id="XP_071911160.1"/>
    </source>
</evidence>
<proteinExistence type="predicted"/>
<keyword evidence="6 9" id="KW-0472">Membrane</keyword>
<feature type="compositionally biased region" description="Low complexity" evidence="8">
    <location>
        <begin position="264"/>
        <end position="275"/>
    </location>
</feature>
<feature type="repeat" description="ANK" evidence="7">
    <location>
        <begin position="73"/>
        <end position="102"/>
    </location>
</feature>
<feature type="region of interest" description="Disordered" evidence="8">
    <location>
        <begin position="264"/>
        <end position="283"/>
    </location>
</feature>
<evidence type="ECO:0000256" key="3">
    <source>
        <dbReference type="ARBA" id="ARBA00022737"/>
    </source>
</evidence>
<organism evidence="11 12">
    <name type="scientific">Coffea arabica</name>
    <name type="common">Arabian coffee</name>
    <dbReference type="NCBI Taxonomy" id="13443"/>
    <lineage>
        <taxon>Eukaryota</taxon>
        <taxon>Viridiplantae</taxon>
        <taxon>Streptophyta</taxon>
        <taxon>Embryophyta</taxon>
        <taxon>Tracheophyta</taxon>
        <taxon>Spermatophyta</taxon>
        <taxon>Magnoliopsida</taxon>
        <taxon>eudicotyledons</taxon>
        <taxon>Gunneridae</taxon>
        <taxon>Pentapetalae</taxon>
        <taxon>asterids</taxon>
        <taxon>lamiids</taxon>
        <taxon>Gentianales</taxon>
        <taxon>Rubiaceae</taxon>
        <taxon>Ixoroideae</taxon>
        <taxon>Gardenieae complex</taxon>
        <taxon>Bertiereae - Coffeeae clade</taxon>
        <taxon>Coffeeae</taxon>
        <taxon>Coffea</taxon>
    </lineage>
</organism>
<dbReference type="PANTHER" id="PTHR24186:SF37">
    <property type="entry name" value="PGG DOMAIN-CONTAINING PROTEIN"/>
    <property type="match status" value="1"/>
</dbReference>
<evidence type="ECO:0000256" key="8">
    <source>
        <dbReference type="SAM" id="MobiDB-lite"/>
    </source>
</evidence>